<dbReference type="Pfam" id="PF03478">
    <property type="entry name" value="Beta-prop_KIB1-4"/>
    <property type="match status" value="1"/>
</dbReference>
<dbReference type="SUPFAM" id="SSF81383">
    <property type="entry name" value="F-box domain"/>
    <property type="match status" value="1"/>
</dbReference>
<dbReference type="OrthoDB" id="642536at2759"/>
<keyword evidence="3" id="KW-1185">Reference proteome</keyword>
<dbReference type="InterPro" id="IPR001810">
    <property type="entry name" value="F-box_dom"/>
</dbReference>
<dbReference type="OMA" id="MYHANIN"/>
<dbReference type="PANTHER" id="PTHR44259">
    <property type="entry name" value="OS07G0183000 PROTEIN-RELATED"/>
    <property type="match status" value="1"/>
</dbReference>
<feature type="domain" description="F-box" evidence="1">
    <location>
        <begin position="8"/>
        <end position="49"/>
    </location>
</feature>
<proteinExistence type="predicted"/>
<sequence length="378" mass="43389">MAGGWADLPIDLLVEIANRIDVLKDFIVFTCVCTSWKIAAPKDKFDVFSPQVPLLMLADKDNDYREYYSLSKKKVSSIFLPEARGRECCPSEGWLCTMEDSTGDMNLLHALSRIEIQLPSRDDLMASNGLGDDQVLWDWTVKAVLSANPSITSDYILVVMYHANINRLAFWRPGDLNWTNINISVDRMGDIMDMNYYKGKFYYVTVGGEFWVFEVPGPTTPKLKPTVESQLLYWCEDDIFRHHSVQYYLVELSGALSFVIRYACQFEDHRYKTYKFEVFEVDLVKGELKMEPIKTLGNLAVFLGSNASCSIESSKFIGIKPNYIYFTDDWHEKFRCLDGAGRDMGAYNFEDGKIESIYSDLSLSHICPPAWIMPFRIM</sequence>
<accession>A0A494G9D7</accession>
<dbReference type="InterPro" id="IPR050942">
    <property type="entry name" value="F-box_BR-signaling"/>
</dbReference>
<dbReference type="STRING" id="4081.A0A494G9D7"/>
<name>A0A494G9D7_SOLLC</name>
<dbReference type="AlphaFoldDB" id="A0A494G9D7"/>
<dbReference type="EnsemblPlants" id="Solyc00g042840.1.1">
    <property type="protein sequence ID" value="Solyc00g042840.1.1.1.CDS"/>
    <property type="gene ID" value="Solyc00g042840.1"/>
</dbReference>
<dbReference type="KEGG" id="sly:101257647"/>
<reference evidence="2" key="1">
    <citation type="journal article" date="2012" name="Nature">
        <title>The tomato genome sequence provides insights into fleshy fruit evolution.</title>
        <authorList>
            <consortium name="Tomato Genome Consortium"/>
        </authorList>
    </citation>
    <scope>NUCLEOTIDE SEQUENCE [LARGE SCALE GENOMIC DNA]</scope>
    <source>
        <strain evidence="2">cv. Heinz 1706</strain>
    </source>
</reference>
<evidence type="ECO:0000313" key="3">
    <source>
        <dbReference type="Proteomes" id="UP000004994"/>
    </source>
</evidence>
<dbReference type="Proteomes" id="UP000004994">
    <property type="component" value="Unassembled WGS sequence"/>
</dbReference>
<protein>
    <recommendedName>
        <fullName evidence="1">F-box domain-containing protein</fullName>
    </recommendedName>
</protein>
<dbReference type="GeneID" id="101257647"/>
<dbReference type="FunCoup" id="A0A494G9D7">
    <property type="interactions" value="18"/>
</dbReference>
<evidence type="ECO:0000259" key="1">
    <source>
        <dbReference type="SMART" id="SM00256"/>
    </source>
</evidence>
<organism evidence="2">
    <name type="scientific">Solanum lycopersicum</name>
    <name type="common">Tomato</name>
    <name type="synonym">Lycopersicon esculentum</name>
    <dbReference type="NCBI Taxonomy" id="4081"/>
    <lineage>
        <taxon>Eukaryota</taxon>
        <taxon>Viridiplantae</taxon>
        <taxon>Streptophyta</taxon>
        <taxon>Embryophyta</taxon>
        <taxon>Tracheophyta</taxon>
        <taxon>Spermatophyta</taxon>
        <taxon>Magnoliopsida</taxon>
        <taxon>eudicotyledons</taxon>
        <taxon>Gunneridae</taxon>
        <taxon>Pentapetalae</taxon>
        <taxon>asterids</taxon>
        <taxon>lamiids</taxon>
        <taxon>Solanales</taxon>
        <taxon>Solanaceae</taxon>
        <taxon>Solanoideae</taxon>
        <taxon>Solaneae</taxon>
        <taxon>Solanum</taxon>
        <taxon>Solanum subgen. Lycopersicon</taxon>
    </lineage>
</organism>
<reference evidence="2" key="2">
    <citation type="submission" date="2019-04" db="UniProtKB">
        <authorList>
            <consortium name="EnsemblPlants"/>
        </authorList>
    </citation>
    <scope>IDENTIFICATION</scope>
    <source>
        <strain evidence="2">cv. Heinz 1706</strain>
    </source>
</reference>
<dbReference type="InterPro" id="IPR036047">
    <property type="entry name" value="F-box-like_dom_sf"/>
</dbReference>
<dbReference type="RefSeq" id="XP_004253366.1">
    <property type="nucleotide sequence ID" value="XM_004253318.2"/>
</dbReference>
<dbReference type="Gramene" id="Solyc00g042840.1.1">
    <property type="protein sequence ID" value="Solyc00g042840.1.1.1.CDS"/>
    <property type="gene ID" value="Solyc00g042840.1"/>
</dbReference>
<dbReference type="InterPro" id="IPR005174">
    <property type="entry name" value="KIB1-4_b-propeller"/>
</dbReference>
<dbReference type="SMART" id="SM00256">
    <property type="entry name" value="FBOX"/>
    <property type="match status" value="1"/>
</dbReference>
<dbReference type="PaxDb" id="4081-Solyc00g042840.1.1"/>
<gene>
    <name evidence="2" type="primary">LOC101257647</name>
</gene>
<evidence type="ECO:0000313" key="2">
    <source>
        <dbReference type="EnsemblPlants" id="Solyc00g042840.1.1.1.CDS"/>
    </source>
</evidence>
<dbReference type="InParanoid" id="A0A494G9D7"/>
<dbReference type="PANTHER" id="PTHR44259:SF43">
    <property type="entry name" value="DUF295 DOMAIN-CONTAINING PROTEIN"/>
    <property type="match status" value="1"/>
</dbReference>